<dbReference type="EMBL" id="MDEJ01000154">
    <property type="protein sequence ID" value="PPU88452.1"/>
    <property type="molecule type" value="Genomic_DNA"/>
</dbReference>
<name>A0A2S7EE54_9XANT</name>
<sequence>MKSAISSRVYALGISLIELMIALVIGLVLLLGVIQVFAASKSAYRLSEGLARTQENARFAIDYLQRDLRMAGHFGCATDQAHLQSADALQSNFASSADQALNFRVSIQGYEASGTAPSGVVTLGAEASGWTPGLPASIAALVPLAGSDIVVLHFLSAQGVPVTTITTNPSATRFTVPAARWSALTQEGVSNPRLFGVADCRFADVFQASVVASSAGEVTVAGLIERYTGQPSGQTTLYRAESLVYYVGRGASGEPALFRARYNGTAYTSEELVEGIENLQLIYGQDRVTNLNVSPPSGYIDVQNTAAPLANDAAEWRRVGSVQVGLLVRSPDSASAAVPEAANRPRVLGVQFVPPATFDGKVRGVYETTVALRNRLYGN</sequence>
<proteinExistence type="predicted"/>
<reference evidence="3" key="1">
    <citation type="submission" date="2016-08" db="EMBL/GenBank/DDBJ databases">
        <authorList>
            <person name="Merda D."/>
            <person name="Briand M."/>
            <person name="Taghouti G."/>
            <person name="Carrere S."/>
            <person name="Gouzy J."/>
            <person name="Portier P."/>
            <person name="Jacques M.-A."/>
            <person name="Fischer-Le Saux M."/>
        </authorList>
    </citation>
    <scope>NUCLEOTIDE SEQUENCE [LARGE SCALE GENOMIC DNA]</scope>
    <source>
        <strain evidence="3">CFBP1817</strain>
    </source>
</reference>
<dbReference type="InterPro" id="IPR032092">
    <property type="entry name" value="PilW"/>
</dbReference>
<accession>A0A2S7EE54</accession>
<dbReference type="AlphaFoldDB" id="A0A2S7EE54"/>
<feature type="transmembrane region" description="Helical" evidence="1">
    <location>
        <begin position="12"/>
        <end position="38"/>
    </location>
</feature>
<dbReference type="Pfam" id="PF16074">
    <property type="entry name" value="PilW"/>
    <property type="match status" value="1"/>
</dbReference>
<keyword evidence="1" id="KW-0812">Transmembrane</keyword>
<keyword evidence="1" id="KW-1133">Transmembrane helix</keyword>
<dbReference type="RefSeq" id="WP_128418157.1">
    <property type="nucleotide sequence ID" value="NZ_MDEJ01000154.1"/>
</dbReference>
<evidence type="ECO:0000313" key="3">
    <source>
        <dbReference type="Proteomes" id="UP000239939"/>
    </source>
</evidence>
<dbReference type="GO" id="GO:0043683">
    <property type="term" value="P:type IV pilus assembly"/>
    <property type="evidence" value="ECO:0007669"/>
    <property type="project" value="InterPro"/>
</dbReference>
<evidence type="ECO:0008006" key="4">
    <source>
        <dbReference type="Google" id="ProtNLM"/>
    </source>
</evidence>
<evidence type="ECO:0000256" key="1">
    <source>
        <dbReference type="SAM" id="Phobius"/>
    </source>
</evidence>
<gene>
    <name evidence="2" type="ORF">XpopCFBP1817_17650</name>
</gene>
<dbReference type="Proteomes" id="UP000239939">
    <property type="component" value="Unassembled WGS sequence"/>
</dbReference>
<organism evidence="2 3">
    <name type="scientific">Xanthomonas populi</name>
    <dbReference type="NCBI Taxonomy" id="53414"/>
    <lineage>
        <taxon>Bacteria</taxon>
        <taxon>Pseudomonadati</taxon>
        <taxon>Pseudomonadota</taxon>
        <taxon>Gammaproteobacteria</taxon>
        <taxon>Lysobacterales</taxon>
        <taxon>Lysobacteraceae</taxon>
        <taxon>Xanthomonas</taxon>
    </lineage>
</organism>
<dbReference type="OrthoDB" id="5296662at2"/>
<evidence type="ECO:0000313" key="2">
    <source>
        <dbReference type="EMBL" id="PPU88452.1"/>
    </source>
</evidence>
<comment type="caution">
    <text evidence="2">The sequence shown here is derived from an EMBL/GenBank/DDBJ whole genome shotgun (WGS) entry which is preliminary data.</text>
</comment>
<protein>
    <recommendedName>
        <fullName evidence="4">Pilus assembly protein PilW</fullName>
    </recommendedName>
</protein>
<keyword evidence="1" id="KW-0472">Membrane</keyword>
<keyword evidence="3" id="KW-1185">Reference proteome</keyword>